<dbReference type="InterPro" id="IPR001296">
    <property type="entry name" value="Glyco_trans_1"/>
</dbReference>
<accession>A0A2U9IJY1</accession>
<protein>
    <submittedName>
        <fullName evidence="3">LPS biosynthesis protein</fullName>
    </submittedName>
</protein>
<evidence type="ECO:0000313" key="4">
    <source>
        <dbReference type="Proteomes" id="UP000248410"/>
    </source>
</evidence>
<organism evidence="3 4">
    <name type="scientific">Acidianus sulfidivorans JP7</name>
    <dbReference type="NCBI Taxonomy" id="619593"/>
    <lineage>
        <taxon>Archaea</taxon>
        <taxon>Thermoproteota</taxon>
        <taxon>Thermoprotei</taxon>
        <taxon>Sulfolobales</taxon>
        <taxon>Sulfolobaceae</taxon>
        <taxon>Acidianus</taxon>
    </lineage>
</organism>
<dbReference type="SUPFAM" id="SSF53756">
    <property type="entry name" value="UDP-Glycosyltransferase/glycogen phosphorylase"/>
    <property type="match status" value="1"/>
</dbReference>
<proteinExistence type="predicted"/>
<dbReference type="Pfam" id="PF00534">
    <property type="entry name" value="Glycos_transf_1"/>
    <property type="match status" value="1"/>
</dbReference>
<dbReference type="AlphaFoldDB" id="A0A2U9IJY1"/>
<dbReference type="CDD" id="cd03801">
    <property type="entry name" value="GT4_PimA-like"/>
    <property type="match status" value="1"/>
</dbReference>
<dbReference type="PANTHER" id="PTHR46401:SF2">
    <property type="entry name" value="GLYCOSYLTRANSFERASE WBBK-RELATED"/>
    <property type="match status" value="1"/>
</dbReference>
<evidence type="ECO:0000313" key="3">
    <source>
        <dbReference type="EMBL" id="AWR96338.1"/>
    </source>
</evidence>
<dbReference type="OrthoDB" id="132546at2157"/>
<dbReference type="Proteomes" id="UP000248410">
    <property type="component" value="Chromosome"/>
</dbReference>
<keyword evidence="4" id="KW-1185">Reference proteome</keyword>
<gene>
    <name evidence="3" type="ORF">DFR86_01435</name>
</gene>
<dbReference type="EMBL" id="CP029288">
    <property type="protein sequence ID" value="AWR96338.1"/>
    <property type="molecule type" value="Genomic_DNA"/>
</dbReference>
<dbReference type="KEGG" id="asul:DFR86_01435"/>
<name>A0A2U9IJY1_9CREN</name>
<dbReference type="GO" id="GO:0016757">
    <property type="term" value="F:glycosyltransferase activity"/>
    <property type="evidence" value="ECO:0007669"/>
    <property type="project" value="InterPro"/>
</dbReference>
<evidence type="ECO:0000259" key="2">
    <source>
        <dbReference type="Pfam" id="PF00534"/>
    </source>
</evidence>
<keyword evidence="1" id="KW-0808">Transferase</keyword>
<sequence length="411" mass="47843">MKLGIVYNNFLSPKFAGGGYVHSYEVVTRLKKHFDIIYYPSSPVFSWDKNAIENKAKELEKQGIKIAPEFYTILDDINRYKLSGIKKFLSAEKIAKEVSKRYTIDADFLYEPDHTSFDIFYLSNKNIKFGFTIHVPLFYANSFKYLKRLIKFYGINLSTGKGFYTRFLYNEFYSKPKYSKLLKEHRPAFIASVSKGTLEESGLEGEVIQPGNAFDSELLKYRNRGKEDYVVFWSRLNQDKGIHEIPDIMRIIYSKINKKIKLIVMGKFFDKYNEKRFWNKVRKYDIKVEYLGFVEREKLNEIVSKAKLFIYPTHVDGFSLVTLEALALGTPVVAYGIPAIKSVYGNLKAVKIVNEFDKLSMADESSKILSMREDEIEDLMNEESLISFLNLHSSWDNVANSVRNIILKYQE</sequence>
<dbReference type="GeneID" id="36836590"/>
<reference evidence="3 4" key="1">
    <citation type="submission" date="2018-05" db="EMBL/GenBank/DDBJ databases">
        <title>Complete Genome Sequences of Extremely Thermoacidophilic, Metal-Mobilizing Type-Strain Members of the Archaeal Family Sulfolobaceae: Acidianus brierleyi DSM-1651T, Acidianus sulfidivorans DSM-18786T, Metallosphaera hakonensis DSM-7519T, and Metallosphaera prunae DSM-10039T.</title>
        <authorList>
            <person name="Counts J.A."/>
            <person name="Kelly R.M."/>
        </authorList>
    </citation>
    <scope>NUCLEOTIDE SEQUENCE [LARGE SCALE GENOMIC DNA]</scope>
    <source>
        <strain evidence="3 4">JP7</strain>
    </source>
</reference>
<dbReference type="PANTHER" id="PTHR46401">
    <property type="entry name" value="GLYCOSYLTRANSFERASE WBBK-RELATED"/>
    <property type="match status" value="1"/>
</dbReference>
<evidence type="ECO:0000256" key="1">
    <source>
        <dbReference type="ARBA" id="ARBA00022679"/>
    </source>
</evidence>
<dbReference type="RefSeq" id="WP_110379228.1">
    <property type="nucleotide sequence ID" value="NZ_CP029288.2"/>
</dbReference>
<dbReference type="Gene3D" id="3.40.50.2000">
    <property type="entry name" value="Glycogen Phosphorylase B"/>
    <property type="match status" value="1"/>
</dbReference>
<feature type="domain" description="Glycosyl transferase family 1" evidence="2">
    <location>
        <begin position="222"/>
        <end position="373"/>
    </location>
</feature>